<dbReference type="InterPro" id="IPR054189">
    <property type="entry name" value="DUF6894"/>
</dbReference>
<evidence type="ECO:0000259" key="1">
    <source>
        <dbReference type="Pfam" id="PF21834"/>
    </source>
</evidence>
<dbReference type="Pfam" id="PF21834">
    <property type="entry name" value="DUF6894"/>
    <property type="match status" value="1"/>
</dbReference>
<protein>
    <recommendedName>
        <fullName evidence="1">DUF6894 domain-containing protein</fullName>
    </recommendedName>
</protein>
<gene>
    <name evidence="2" type="ORF">F8B43_3609</name>
</gene>
<sequence>MPRYFFHLHYGPGKRAPDPEGEILPGPEAVRSHALAAARGLVAQTRSDAVRDWFVCAFEVVDEAGTPVITVPFGDILPDQGD</sequence>
<dbReference type="RefSeq" id="WP_152277842.1">
    <property type="nucleotide sequence ID" value="NZ_WEKV01000014.1"/>
</dbReference>
<name>A0A833MXX9_9HYPH</name>
<accession>A0A833MXX9</accession>
<dbReference type="AlphaFoldDB" id="A0A833MXX9"/>
<evidence type="ECO:0000313" key="3">
    <source>
        <dbReference type="Proteomes" id="UP000469949"/>
    </source>
</evidence>
<organism evidence="2 3">
    <name type="scientific">Methylorubrum populi</name>
    <dbReference type="NCBI Taxonomy" id="223967"/>
    <lineage>
        <taxon>Bacteria</taxon>
        <taxon>Pseudomonadati</taxon>
        <taxon>Pseudomonadota</taxon>
        <taxon>Alphaproteobacteria</taxon>
        <taxon>Hyphomicrobiales</taxon>
        <taxon>Methylobacteriaceae</taxon>
        <taxon>Methylorubrum</taxon>
    </lineage>
</organism>
<dbReference type="EMBL" id="WEKV01000014">
    <property type="protein sequence ID" value="KAB7783686.1"/>
    <property type="molecule type" value="Genomic_DNA"/>
</dbReference>
<feature type="domain" description="DUF6894" evidence="1">
    <location>
        <begin position="3"/>
        <end position="73"/>
    </location>
</feature>
<proteinExistence type="predicted"/>
<evidence type="ECO:0000313" key="2">
    <source>
        <dbReference type="EMBL" id="KAB7783686.1"/>
    </source>
</evidence>
<dbReference type="Proteomes" id="UP000469949">
    <property type="component" value="Unassembled WGS sequence"/>
</dbReference>
<reference evidence="2 3" key="1">
    <citation type="submission" date="2019-10" db="EMBL/GenBank/DDBJ databases">
        <title>Draft Genome Sequence of the Caffeine Degrading Methylotroph Methylorubrum populi PINKEL.</title>
        <authorList>
            <person name="Dawson S.C."/>
            <person name="Zhang X."/>
            <person name="Wright M.E."/>
            <person name="Sharma G."/>
            <person name="Langner J.T."/>
            <person name="Ditty J.L."/>
            <person name="Subuyuj G.A."/>
        </authorList>
    </citation>
    <scope>NUCLEOTIDE SEQUENCE [LARGE SCALE GENOMIC DNA]</scope>
    <source>
        <strain evidence="2 3">Pinkel</strain>
    </source>
</reference>
<comment type="caution">
    <text evidence="2">The sequence shown here is derived from an EMBL/GenBank/DDBJ whole genome shotgun (WGS) entry which is preliminary data.</text>
</comment>